<evidence type="ECO:0000256" key="8">
    <source>
        <dbReference type="ARBA" id="ARBA00023012"/>
    </source>
</evidence>
<evidence type="ECO:0000256" key="3">
    <source>
        <dbReference type="ARBA" id="ARBA00022553"/>
    </source>
</evidence>
<dbReference type="InterPro" id="IPR036890">
    <property type="entry name" value="HATPase_C_sf"/>
</dbReference>
<keyword evidence="7" id="KW-0067">ATP-binding</keyword>
<evidence type="ECO:0000313" key="12">
    <source>
        <dbReference type="Proteomes" id="UP001500967"/>
    </source>
</evidence>
<keyword evidence="9" id="KW-0472">Membrane</keyword>
<feature type="transmembrane region" description="Helical" evidence="9">
    <location>
        <begin position="79"/>
        <end position="103"/>
    </location>
</feature>
<dbReference type="Gene3D" id="1.20.5.1930">
    <property type="match status" value="1"/>
</dbReference>
<name>A0ABP3D879_9ACTN</name>
<keyword evidence="8" id="KW-0902">Two-component regulatory system</keyword>
<keyword evidence="4" id="KW-0808">Transferase</keyword>
<keyword evidence="12" id="KW-1185">Reference proteome</keyword>
<reference evidence="12" key="1">
    <citation type="journal article" date="2019" name="Int. J. Syst. Evol. Microbiol.">
        <title>The Global Catalogue of Microorganisms (GCM) 10K type strain sequencing project: providing services to taxonomists for standard genome sequencing and annotation.</title>
        <authorList>
            <consortium name="The Broad Institute Genomics Platform"/>
            <consortium name="The Broad Institute Genome Sequencing Center for Infectious Disease"/>
            <person name="Wu L."/>
            <person name="Ma J."/>
        </authorList>
    </citation>
    <scope>NUCLEOTIDE SEQUENCE [LARGE SCALE GENOMIC DNA]</scope>
    <source>
        <strain evidence="12">JCM 10425</strain>
    </source>
</reference>
<dbReference type="RefSeq" id="WP_344647425.1">
    <property type="nucleotide sequence ID" value="NZ_BAAAGX010000005.1"/>
</dbReference>
<feature type="transmembrane region" description="Helical" evidence="9">
    <location>
        <begin position="110"/>
        <end position="128"/>
    </location>
</feature>
<organism evidence="11 12">
    <name type="scientific">Cryptosporangium japonicum</name>
    <dbReference type="NCBI Taxonomy" id="80872"/>
    <lineage>
        <taxon>Bacteria</taxon>
        <taxon>Bacillati</taxon>
        <taxon>Actinomycetota</taxon>
        <taxon>Actinomycetes</taxon>
        <taxon>Cryptosporangiales</taxon>
        <taxon>Cryptosporangiaceae</taxon>
        <taxon>Cryptosporangium</taxon>
    </lineage>
</organism>
<dbReference type="EC" id="2.7.13.3" evidence="2"/>
<keyword evidence="5" id="KW-0547">Nucleotide-binding</keyword>
<keyword evidence="9" id="KW-0812">Transmembrane</keyword>
<dbReference type="Gene3D" id="3.30.565.10">
    <property type="entry name" value="Histidine kinase-like ATPase, C-terminal domain"/>
    <property type="match status" value="1"/>
</dbReference>
<dbReference type="PANTHER" id="PTHR24421:SF10">
    <property type="entry name" value="NITRATE_NITRITE SENSOR PROTEIN NARQ"/>
    <property type="match status" value="1"/>
</dbReference>
<evidence type="ECO:0000256" key="1">
    <source>
        <dbReference type="ARBA" id="ARBA00000085"/>
    </source>
</evidence>
<keyword evidence="9" id="KW-1133">Transmembrane helix</keyword>
<keyword evidence="6 11" id="KW-0418">Kinase</keyword>
<dbReference type="EMBL" id="BAAAGX010000005">
    <property type="protein sequence ID" value="GAA0225746.1"/>
    <property type="molecule type" value="Genomic_DNA"/>
</dbReference>
<evidence type="ECO:0000256" key="5">
    <source>
        <dbReference type="ARBA" id="ARBA00022741"/>
    </source>
</evidence>
<proteinExistence type="predicted"/>
<keyword evidence="3" id="KW-0597">Phosphoprotein</keyword>
<dbReference type="InterPro" id="IPR011712">
    <property type="entry name" value="Sig_transdc_His_kin_sub3_dim/P"/>
</dbReference>
<dbReference type="Pfam" id="PF07730">
    <property type="entry name" value="HisKA_3"/>
    <property type="match status" value="1"/>
</dbReference>
<dbReference type="CDD" id="cd16917">
    <property type="entry name" value="HATPase_UhpB-NarQ-NarX-like"/>
    <property type="match status" value="1"/>
</dbReference>
<accession>A0ABP3D879</accession>
<dbReference type="InterPro" id="IPR050482">
    <property type="entry name" value="Sensor_HK_TwoCompSys"/>
</dbReference>
<evidence type="ECO:0000256" key="7">
    <source>
        <dbReference type="ARBA" id="ARBA00022840"/>
    </source>
</evidence>
<evidence type="ECO:0000256" key="2">
    <source>
        <dbReference type="ARBA" id="ARBA00012438"/>
    </source>
</evidence>
<gene>
    <name evidence="11" type="ORF">GCM10009539_08770</name>
</gene>
<comment type="caution">
    <text evidence="11">The sequence shown here is derived from an EMBL/GenBank/DDBJ whole genome shotgun (WGS) entry which is preliminary data.</text>
</comment>
<evidence type="ECO:0000256" key="4">
    <source>
        <dbReference type="ARBA" id="ARBA00022679"/>
    </source>
</evidence>
<comment type="catalytic activity">
    <reaction evidence="1">
        <text>ATP + protein L-histidine = ADP + protein N-phospho-L-histidine.</text>
        <dbReference type="EC" id="2.7.13.3"/>
    </reaction>
</comment>
<evidence type="ECO:0000256" key="6">
    <source>
        <dbReference type="ARBA" id="ARBA00022777"/>
    </source>
</evidence>
<evidence type="ECO:0000259" key="10">
    <source>
        <dbReference type="Pfam" id="PF07730"/>
    </source>
</evidence>
<dbReference type="Proteomes" id="UP001500967">
    <property type="component" value="Unassembled WGS sequence"/>
</dbReference>
<dbReference type="GO" id="GO:0016301">
    <property type="term" value="F:kinase activity"/>
    <property type="evidence" value="ECO:0007669"/>
    <property type="project" value="UniProtKB-KW"/>
</dbReference>
<dbReference type="SUPFAM" id="SSF55874">
    <property type="entry name" value="ATPase domain of HSP90 chaperone/DNA topoisomerase II/histidine kinase"/>
    <property type="match status" value="1"/>
</dbReference>
<feature type="transmembrane region" description="Helical" evidence="9">
    <location>
        <begin position="20"/>
        <end position="43"/>
    </location>
</feature>
<evidence type="ECO:0000256" key="9">
    <source>
        <dbReference type="SAM" id="Phobius"/>
    </source>
</evidence>
<feature type="transmembrane region" description="Helical" evidence="9">
    <location>
        <begin position="134"/>
        <end position="153"/>
    </location>
</feature>
<protein>
    <recommendedName>
        <fullName evidence="2">histidine kinase</fullName>
        <ecNumber evidence="2">2.7.13.3</ecNumber>
    </recommendedName>
</protein>
<sequence>MALLNPESDEREANRSRRDLVVDVICLLASLAFPVGFWIALALGHDVAQKPMQRVDLVLATLAAPLVWWRRRWPMTTSIVVSVIASVSTLAAVPQGITLITVAIRCRPRLVVLATAVFVVTGAVYSIVQPNPTLPMWAAVLAIVLIAGILVAWGSFIKARRALVDSLRDRARRAEDEQSLRVEQARQLERTRIAREMHDVLAHRISLLSLHAGALEFRPDAPPDEIAKAAGVIRTSAHQALQELRDVIGVLRAPNGAEPDRDRPQPTLGDVPALVSEARRAGGTIDLEVRVDDPSAVPAVVGRTAYRIVQEGLTNARKHARGAAVRVTVSGDQDDGLTVEVRNWLPLRAETSPIPGAGTGIVGLGERVGLAGGRLEHGPSTAGDFRLKAWLPWTT</sequence>
<feature type="domain" description="Signal transduction histidine kinase subgroup 3 dimerisation and phosphoacceptor" evidence="10">
    <location>
        <begin position="189"/>
        <end position="254"/>
    </location>
</feature>
<evidence type="ECO:0000313" key="11">
    <source>
        <dbReference type="EMBL" id="GAA0225746.1"/>
    </source>
</evidence>
<dbReference type="PANTHER" id="PTHR24421">
    <property type="entry name" value="NITRATE/NITRITE SENSOR PROTEIN NARX-RELATED"/>
    <property type="match status" value="1"/>
</dbReference>